<dbReference type="RefSeq" id="XP_049310815.1">
    <property type="nucleotide sequence ID" value="XM_049454858.1"/>
</dbReference>
<gene>
    <name evidence="10" type="primary">LOC105228629</name>
</gene>
<evidence type="ECO:0000256" key="4">
    <source>
        <dbReference type="ARBA" id="ARBA00022989"/>
    </source>
</evidence>
<dbReference type="GeneID" id="105228629"/>
<dbReference type="Proteomes" id="UP001652620">
    <property type="component" value="Chromosome 4"/>
</dbReference>
<protein>
    <recommendedName>
        <fullName evidence="8">Gustatory receptor</fullName>
    </recommendedName>
</protein>
<feature type="transmembrane region" description="Helical" evidence="8">
    <location>
        <begin position="53"/>
        <end position="74"/>
    </location>
</feature>
<evidence type="ECO:0000256" key="6">
    <source>
        <dbReference type="ARBA" id="ARBA00023170"/>
    </source>
</evidence>
<dbReference type="Pfam" id="PF08395">
    <property type="entry name" value="7tm_7"/>
    <property type="match status" value="1"/>
</dbReference>
<name>A0ABM3JNL8_BACDO</name>
<evidence type="ECO:0000256" key="2">
    <source>
        <dbReference type="ARBA" id="ARBA00022475"/>
    </source>
</evidence>
<keyword evidence="3 8" id="KW-0812">Transmembrane</keyword>
<evidence type="ECO:0000256" key="5">
    <source>
        <dbReference type="ARBA" id="ARBA00023136"/>
    </source>
</evidence>
<keyword evidence="4 8" id="KW-1133">Transmembrane helix</keyword>
<keyword evidence="9" id="KW-1185">Reference proteome</keyword>
<keyword evidence="2 8" id="KW-1003">Cell membrane</keyword>
<organism evidence="9 10">
    <name type="scientific">Bactrocera dorsalis</name>
    <name type="common">Oriental fruit fly</name>
    <name type="synonym">Dacus dorsalis</name>
    <dbReference type="NCBI Taxonomy" id="27457"/>
    <lineage>
        <taxon>Eukaryota</taxon>
        <taxon>Metazoa</taxon>
        <taxon>Ecdysozoa</taxon>
        <taxon>Arthropoda</taxon>
        <taxon>Hexapoda</taxon>
        <taxon>Insecta</taxon>
        <taxon>Pterygota</taxon>
        <taxon>Neoptera</taxon>
        <taxon>Endopterygota</taxon>
        <taxon>Diptera</taxon>
        <taxon>Brachycera</taxon>
        <taxon>Muscomorpha</taxon>
        <taxon>Tephritoidea</taxon>
        <taxon>Tephritidae</taxon>
        <taxon>Bactrocera</taxon>
        <taxon>Bactrocera</taxon>
    </lineage>
</organism>
<keyword evidence="5 8" id="KW-0472">Membrane</keyword>
<evidence type="ECO:0000313" key="10">
    <source>
        <dbReference type="RefSeq" id="XP_049310815.1"/>
    </source>
</evidence>
<sequence>MEHELRHWLRVCMFFGIYQRQPKPAFAVARGTLTLPTESHGCRRSDHSDKRRLLTPSHCHLCLIALMLCVIYVHGLHRCGGMPTLMLTWVASVILFSLQVLTNLLILMETVRRRAQHAAFLQTLAAIEDALKLRLRVNVQKRALLHDLRCLIGCFALCSLVGLLLFIISTHWLNYIGFFWHGFWSILTMRVRIIQLLLYVRILQHYLECLYVKLREIVAYHLAPEELLLDINHVRLASLDSLLAVKETYTLIYGAFHMLNYFAGWSLFGIVNCYMFDVSCNVYWTLLSLDGYQNRRYYYVAGPVALLPLVAIVCYLCFLCERCQDLARRIAFLLNKLKILRTKQPLTPYRLVLQQLSAQIQLQQIEVTAQHFFVLELRLLMTIFSVASTNLVILVQFLCLELELLSLS</sequence>
<dbReference type="PANTHER" id="PTHR21143:SF133">
    <property type="entry name" value="GUSTATORY AND PHEROMONE RECEPTOR 32A-RELATED"/>
    <property type="match status" value="1"/>
</dbReference>
<feature type="transmembrane region" description="Helical" evidence="8">
    <location>
        <begin position="379"/>
        <end position="398"/>
    </location>
</feature>
<proteinExistence type="inferred from homology"/>
<evidence type="ECO:0000256" key="7">
    <source>
        <dbReference type="ARBA" id="ARBA00023224"/>
    </source>
</evidence>
<feature type="transmembrane region" description="Helical" evidence="8">
    <location>
        <begin position="178"/>
        <end position="200"/>
    </location>
</feature>
<keyword evidence="6 8" id="KW-0675">Receptor</keyword>
<keyword evidence="7 8" id="KW-0807">Transducer</keyword>
<feature type="transmembrane region" description="Helical" evidence="8">
    <location>
        <begin position="297"/>
        <end position="319"/>
    </location>
</feature>
<evidence type="ECO:0000313" key="9">
    <source>
        <dbReference type="Proteomes" id="UP001652620"/>
    </source>
</evidence>
<feature type="transmembrane region" description="Helical" evidence="8">
    <location>
        <begin position="150"/>
        <end position="172"/>
    </location>
</feature>
<comment type="subcellular location">
    <subcellularLocation>
        <location evidence="1 8">Cell membrane</location>
        <topology evidence="1 8">Multi-pass membrane protein</topology>
    </subcellularLocation>
</comment>
<evidence type="ECO:0000256" key="8">
    <source>
        <dbReference type="RuleBase" id="RU363108"/>
    </source>
</evidence>
<feature type="transmembrane region" description="Helical" evidence="8">
    <location>
        <begin position="86"/>
        <end position="107"/>
    </location>
</feature>
<accession>A0ABM3JNL8</accession>
<reference evidence="10" key="1">
    <citation type="submission" date="2025-08" db="UniProtKB">
        <authorList>
            <consortium name="RefSeq"/>
        </authorList>
    </citation>
    <scope>IDENTIFICATION</scope>
    <source>
        <tissue evidence="10">Adult</tissue>
    </source>
</reference>
<dbReference type="InterPro" id="IPR013604">
    <property type="entry name" value="7TM_chemorcpt"/>
</dbReference>
<evidence type="ECO:0000256" key="1">
    <source>
        <dbReference type="ARBA" id="ARBA00004651"/>
    </source>
</evidence>
<dbReference type="PANTHER" id="PTHR21143">
    <property type="entry name" value="INVERTEBRATE GUSTATORY RECEPTOR"/>
    <property type="match status" value="1"/>
</dbReference>
<comment type="function">
    <text evidence="8">Gustatory receptor which mediates acceptance or avoidance behavior, depending on its substrates.</text>
</comment>
<comment type="similarity">
    <text evidence="8">Belongs to the insect chemoreceptor superfamily. Gustatory receptor (GR) family.</text>
</comment>
<evidence type="ECO:0000256" key="3">
    <source>
        <dbReference type="ARBA" id="ARBA00022692"/>
    </source>
</evidence>
<feature type="transmembrane region" description="Helical" evidence="8">
    <location>
        <begin position="258"/>
        <end position="277"/>
    </location>
</feature>